<accession>A0A2S4PXW5</accession>
<evidence type="ECO:0000313" key="1">
    <source>
        <dbReference type="EMBL" id="POS86846.1"/>
    </source>
</evidence>
<dbReference type="Proteomes" id="UP000237438">
    <property type="component" value="Unassembled WGS sequence"/>
</dbReference>
<dbReference type="EMBL" id="PEDP01000240">
    <property type="protein sequence ID" value="POS86846.1"/>
    <property type="molecule type" value="Genomic_DNA"/>
</dbReference>
<proteinExistence type="predicted"/>
<gene>
    <name evidence="1" type="ORF">EPUL_001276</name>
</gene>
<protein>
    <submittedName>
        <fullName evidence="1">Uncharacterized protein</fullName>
    </submittedName>
</protein>
<keyword evidence="2" id="KW-1185">Reference proteome</keyword>
<name>A0A2S4PXW5_9PEZI</name>
<dbReference type="OrthoDB" id="3438854at2759"/>
<evidence type="ECO:0000313" key="2">
    <source>
        <dbReference type="Proteomes" id="UP000237438"/>
    </source>
</evidence>
<sequence length="137" mass="16200">MTRLRRNCAVTSNSDIETKKSSSLEDEKDVIETAHRIVRDTKNIRNKKRKGIEDDFNKRQRELKIKIEKQFEMKQKAVTKYQDDTWEKLEALNEKLQHIEGSILSSMKNLESATLNMTGQMILILRESVYDHQRITF</sequence>
<organism evidence="1 2">
    <name type="scientific">Erysiphe pulchra</name>
    <dbReference type="NCBI Taxonomy" id="225359"/>
    <lineage>
        <taxon>Eukaryota</taxon>
        <taxon>Fungi</taxon>
        <taxon>Dikarya</taxon>
        <taxon>Ascomycota</taxon>
        <taxon>Pezizomycotina</taxon>
        <taxon>Leotiomycetes</taxon>
        <taxon>Erysiphales</taxon>
        <taxon>Erysiphaceae</taxon>
        <taxon>Erysiphe</taxon>
    </lineage>
</organism>
<reference evidence="1 2" key="1">
    <citation type="submission" date="2017-10" db="EMBL/GenBank/DDBJ databases">
        <title>Development of genomic resources for the powdery mildew, Erysiphe pulchra.</title>
        <authorList>
            <person name="Wadl P.A."/>
            <person name="Mack B.M."/>
            <person name="Moore G."/>
            <person name="Beltz S.B."/>
        </authorList>
    </citation>
    <scope>NUCLEOTIDE SEQUENCE [LARGE SCALE GENOMIC DNA]</scope>
    <source>
        <strain evidence="1">Cflorida</strain>
    </source>
</reference>
<dbReference type="AlphaFoldDB" id="A0A2S4PXW5"/>
<comment type="caution">
    <text evidence="1">The sequence shown here is derived from an EMBL/GenBank/DDBJ whole genome shotgun (WGS) entry which is preliminary data.</text>
</comment>